<protein>
    <recommendedName>
        <fullName evidence="3">LysM domain-containing protein</fullName>
    </recommendedName>
</protein>
<comment type="caution">
    <text evidence="4">The sequence shown here is derived from an EMBL/GenBank/DDBJ whole genome shotgun (WGS) entry which is preliminary data.</text>
</comment>
<accession>A0A445DM14</accession>
<dbReference type="AlphaFoldDB" id="A0A445DM14"/>
<evidence type="ECO:0000259" key="3">
    <source>
        <dbReference type="PROSITE" id="PS51782"/>
    </source>
</evidence>
<dbReference type="Pfam" id="PF01476">
    <property type="entry name" value="LysM"/>
    <property type="match status" value="2"/>
</dbReference>
<feature type="domain" description="LysM" evidence="3">
    <location>
        <begin position="111"/>
        <end position="158"/>
    </location>
</feature>
<gene>
    <name evidence="4" type="ORF">Ahy_A03g010363</name>
</gene>
<proteinExistence type="predicted"/>
<keyword evidence="2" id="KW-0732">Signal</keyword>
<feature type="domain" description="LysM" evidence="3">
    <location>
        <begin position="175"/>
        <end position="219"/>
    </location>
</feature>
<feature type="signal peptide" evidence="2">
    <location>
        <begin position="1"/>
        <end position="23"/>
    </location>
</feature>
<dbReference type="Gene3D" id="3.10.350.10">
    <property type="entry name" value="LysM domain"/>
    <property type="match status" value="2"/>
</dbReference>
<evidence type="ECO:0000313" key="5">
    <source>
        <dbReference type="Proteomes" id="UP000289738"/>
    </source>
</evidence>
<feature type="transmembrane region" description="Helical" evidence="1">
    <location>
        <begin position="319"/>
        <end position="339"/>
    </location>
</feature>
<keyword evidence="1" id="KW-0812">Transmembrane</keyword>
<feature type="chain" id="PRO_5019476043" description="LysM domain-containing protein" evidence="2">
    <location>
        <begin position="24"/>
        <end position="380"/>
    </location>
</feature>
<dbReference type="EMBL" id="SDMP01000003">
    <property type="protein sequence ID" value="RYR64235.1"/>
    <property type="molecule type" value="Genomic_DNA"/>
</dbReference>
<dbReference type="Gramene" id="arahy.Tifrunner.gnm2.ann2.Ah03g579000.1">
    <property type="protein sequence ID" value="arahy.Tifrunner.gnm2.ann2.Ah03g579000.1-CDS"/>
    <property type="gene ID" value="arahy.Tifrunner.gnm2.ann2.Ah03g579000"/>
</dbReference>
<dbReference type="PROSITE" id="PS51782">
    <property type="entry name" value="LYSM"/>
    <property type="match status" value="2"/>
</dbReference>
<evidence type="ECO:0000256" key="2">
    <source>
        <dbReference type="SAM" id="SignalP"/>
    </source>
</evidence>
<dbReference type="CDD" id="cd00118">
    <property type="entry name" value="LysM"/>
    <property type="match status" value="2"/>
</dbReference>
<keyword evidence="1" id="KW-0472">Membrane</keyword>
<feature type="transmembrane region" description="Helical" evidence="1">
    <location>
        <begin position="359"/>
        <end position="377"/>
    </location>
</feature>
<dbReference type="InterPro" id="IPR018392">
    <property type="entry name" value="LysM"/>
</dbReference>
<dbReference type="PANTHER" id="PTHR33734">
    <property type="entry name" value="LYSM DOMAIN-CONTAINING GPI-ANCHORED PROTEIN 2"/>
    <property type="match status" value="1"/>
</dbReference>
<evidence type="ECO:0000256" key="1">
    <source>
        <dbReference type="SAM" id="Phobius"/>
    </source>
</evidence>
<keyword evidence="5" id="KW-1185">Reference proteome</keyword>
<evidence type="ECO:0000313" key="4">
    <source>
        <dbReference type="EMBL" id="RYR64235.1"/>
    </source>
</evidence>
<sequence length="380" mass="40303">MGKSALWLTTFTLVLTGFLTARAQPEANFKCSSSTNATCRALIDYFSQNATTLRDIQKLFNVKHLPDLLGANANTIPENASGSYSVAPKQVVRIPFPCKCSNGTGLSNHVPLYKIKPGDGLDYIARTVFAGVVTFQQIQKANNISDPNKIIAGDSIWIPLPCSCDSVGGSSVVHYAYIVPLGSSVEGIAQEFGTTEQIILSLNGIDDPKKLQAQQVIDVPLKACSTSVKNNSMDYPLLVSNSTYVYTANECVKCKCDSSNNYVLQCEPSQLKPTGGKWSVCPSMKCTGNLTIGNLTSASDDPCTAPSVPMRVIAPKESIPFLLMSPLVLVSAFYIGFFLSPAPAPSGGSVGPGGSGSGASRTTFGLIIVLHFILLALCLL</sequence>
<dbReference type="SMART" id="SM00257">
    <property type="entry name" value="LysM"/>
    <property type="match status" value="2"/>
</dbReference>
<dbReference type="InterPro" id="IPR036779">
    <property type="entry name" value="LysM_dom_sf"/>
</dbReference>
<organism evidence="4 5">
    <name type="scientific">Arachis hypogaea</name>
    <name type="common">Peanut</name>
    <dbReference type="NCBI Taxonomy" id="3818"/>
    <lineage>
        <taxon>Eukaryota</taxon>
        <taxon>Viridiplantae</taxon>
        <taxon>Streptophyta</taxon>
        <taxon>Embryophyta</taxon>
        <taxon>Tracheophyta</taxon>
        <taxon>Spermatophyta</taxon>
        <taxon>Magnoliopsida</taxon>
        <taxon>eudicotyledons</taxon>
        <taxon>Gunneridae</taxon>
        <taxon>Pentapetalae</taxon>
        <taxon>rosids</taxon>
        <taxon>fabids</taxon>
        <taxon>Fabales</taxon>
        <taxon>Fabaceae</taxon>
        <taxon>Papilionoideae</taxon>
        <taxon>50 kb inversion clade</taxon>
        <taxon>dalbergioids sensu lato</taxon>
        <taxon>Dalbergieae</taxon>
        <taxon>Pterocarpus clade</taxon>
        <taxon>Arachis</taxon>
    </lineage>
</organism>
<keyword evidence="1" id="KW-1133">Transmembrane helix</keyword>
<dbReference type="PANTHER" id="PTHR33734:SF11">
    <property type="entry name" value="LYSM DOMAIN-CONTAINING GPI-ANCHORED PROTEIN 2"/>
    <property type="match status" value="1"/>
</dbReference>
<dbReference type="SMR" id="A0A445DM14"/>
<dbReference type="SUPFAM" id="SSF54106">
    <property type="entry name" value="LysM domain"/>
    <property type="match status" value="1"/>
</dbReference>
<name>A0A445DM14_ARAHY</name>
<reference evidence="4 5" key="1">
    <citation type="submission" date="2019-01" db="EMBL/GenBank/DDBJ databases">
        <title>Sequencing of cultivated peanut Arachis hypogaea provides insights into genome evolution and oil improvement.</title>
        <authorList>
            <person name="Chen X."/>
        </authorList>
    </citation>
    <scope>NUCLEOTIDE SEQUENCE [LARGE SCALE GENOMIC DNA]</scope>
    <source>
        <strain evidence="5">cv. Fuhuasheng</strain>
        <tissue evidence="4">Leaves</tissue>
    </source>
</reference>
<dbReference type="STRING" id="3818.A0A445DM14"/>
<dbReference type="Proteomes" id="UP000289738">
    <property type="component" value="Chromosome A03"/>
</dbReference>